<dbReference type="EMBL" id="BAABIE010000016">
    <property type="protein sequence ID" value="GAA4756266.1"/>
    <property type="molecule type" value="Genomic_DNA"/>
</dbReference>
<comment type="caution">
    <text evidence="2">The sequence shown here is derived from an EMBL/GenBank/DDBJ whole genome shotgun (WGS) entry which is preliminary data.</text>
</comment>
<evidence type="ECO:0000256" key="1">
    <source>
        <dbReference type="SAM" id="MobiDB-lite"/>
    </source>
</evidence>
<name>A0ABP8ZGK7_9ACTN</name>
<reference evidence="3" key="1">
    <citation type="journal article" date="2019" name="Int. J. Syst. Evol. Microbiol.">
        <title>The Global Catalogue of Microorganisms (GCM) 10K type strain sequencing project: providing services to taxonomists for standard genome sequencing and annotation.</title>
        <authorList>
            <consortium name="The Broad Institute Genomics Platform"/>
            <consortium name="The Broad Institute Genome Sequencing Center for Infectious Disease"/>
            <person name="Wu L."/>
            <person name="Ma J."/>
        </authorList>
    </citation>
    <scope>NUCLEOTIDE SEQUENCE [LARGE SCALE GENOMIC DNA]</scope>
    <source>
        <strain evidence="3">JCM 18077</strain>
    </source>
</reference>
<evidence type="ECO:0000313" key="3">
    <source>
        <dbReference type="Proteomes" id="UP001500822"/>
    </source>
</evidence>
<feature type="compositionally biased region" description="Low complexity" evidence="1">
    <location>
        <begin position="141"/>
        <end position="170"/>
    </location>
</feature>
<dbReference type="Proteomes" id="UP001500822">
    <property type="component" value="Unassembled WGS sequence"/>
</dbReference>
<proteinExistence type="predicted"/>
<dbReference type="RefSeq" id="WP_345314126.1">
    <property type="nucleotide sequence ID" value="NZ_BAABIE010000016.1"/>
</dbReference>
<protein>
    <submittedName>
        <fullName evidence="2">Uncharacterized protein</fullName>
    </submittedName>
</protein>
<gene>
    <name evidence="2" type="ORF">GCM10023217_30170</name>
</gene>
<feature type="region of interest" description="Disordered" evidence="1">
    <location>
        <begin position="138"/>
        <end position="170"/>
    </location>
</feature>
<sequence length="194" mass="20230">MSLLPPLSTSNLKFEIPGTTHTGKLIEIGAEQQATEFGSDKLSFWDDERTRPKMQRRFVLQCEPDPTIADDDGRRGLYATISAKPGGLYAAINTALKDATALGGVLTVTFTGTDPESKNPANPRKVYSASYSAPTLGEQMAPAAEPAPAAAAQPVAQPAAPAAAPVASAPAPGFTADQWAALTEPARNAILAQQ</sequence>
<organism evidence="2 3">
    <name type="scientific">Gordonia alkaliphila</name>
    <dbReference type="NCBI Taxonomy" id="1053547"/>
    <lineage>
        <taxon>Bacteria</taxon>
        <taxon>Bacillati</taxon>
        <taxon>Actinomycetota</taxon>
        <taxon>Actinomycetes</taxon>
        <taxon>Mycobacteriales</taxon>
        <taxon>Gordoniaceae</taxon>
        <taxon>Gordonia</taxon>
    </lineage>
</organism>
<evidence type="ECO:0000313" key="2">
    <source>
        <dbReference type="EMBL" id="GAA4756266.1"/>
    </source>
</evidence>
<accession>A0ABP8ZGK7</accession>
<keyword evidence="3" id="KW-1185">Reference proteome</keyword>